<dbReference type="GO" id="GO:0004534">
    <property type="term" value="F:5'-3' RNA exonuclease activity"/>
    <property type="evidence" value="ECO:0007669"/>
    <property type="project" value="InterPro"/>
</dbReference>
<evidence type="ECO:0000313" key="10">
    <source>
        <dbReference type="EMBL" id="MPL65449.1"/>
    </source>
</evidence>
<keyword evidence="3" id="KW-0479">Metal-binding</keyword>
<dbReference type="InterPro" id="IPR030854">
    <property type="entry name" value="RNase_J_bac"/>
</dbReference>
<dbReference type="Gene3D" id="3.60.15.10">
    <property type="entry name" value="Ribonuclease Z/Hydroxyacylglutathione hydrolase-like"/>
    <property type="match status" value="1"/>
</dbReference>
<dbReference type="GO" id="GO:0004521">
    <property type="term" value="F:RNA endonuclease activity"/>
    <property type="evidence" value="ECO:0007669"/>
    <property type="project" value="InterPro"/>
</dbReference>
<evidence type="ECO:0000256" key="1">
    <source>
        <dbReference type="ARBA" id="ARBA00022490"/>
    </source>
</evidence>
<dbReference type="InterPro" id="IPR004613">
    <property type="entry name" value="RNase_J"/>
</dbReference>
<gene>
    <name evidence="10" type="primary">rnjA_4</name>
    <name evidence="10" type="ORF">SDC9_11113</name>
</gene>
<dbReference type="CDD" id="cd07714">
    <property type="entry name" value="RNaseJ_MBL-fold"/>
    <property type="match status" value="1"/>
</dbReference>
<dbReference type="InterPro" id="IPR011108">
    <property type="entry name" value="RMMBL"/>
</dbReference>
<dbReference type="EMBL" id="VSSQ01000028">
    <property type="protein sequence ID" value="MPL65449.1"/>
    <property type="molecule type" value="Genomic_DNA"/>
</dbReference>
<accession>A0A644TFF4</accession>
<evidence type="ECO:0000256" key="8">
    <source>
        <dbReference type="ARBA" id="ARBA00022884"/>
    </source>
</evidence>
<dbReference type="Pfam" id="PF22505">
    <property type="entry name" value="RNase_J_b_CASP"/>
    <property type="match status" value="1"/>
</dbReference>
<evidence type="ECO:0000256" key="5">
    <source>
        <dbReference type="ARBA" id="ARBA00022801"/>
    </source>
</evidence>
<organism evidence="10">
    <name type="scientific">bioreactor metagenome</name>
    <dbReference type="NCBI Taxonomy" id="1076179"/>
    <lineage>
        <taxon>unclassified sequences</taxon>
        <taxon>metagenomes</taxon>
        <taxon>ecological metagenomes</taxon>
    </lineage>
</organism>
<dbReference type="AlphaFoldDB" id="A0A644TFF4"/>
<keyword evidence="4" id="KW-0255">Endonuclease</keyword>
<dbReference type="GO" id="GO:0006396">
    <property type="term" value="P:RNA processing"/>
    <property type="evidence" value="ECO:0007669"/>
    <property type="project" value="InterPro"/>
</dbReference>
<dbReference type="Pfam" id="PF07521">
    <property type="entry name" value="RMMBL"/>
    <property type="match status" value="1"/>
</dbReference>
<evidence type="ECO:0000259" key="9">
    <source>
        <dbReference type="SMART" id="SM00849"/>
    </source>
</evidence>
<evidence type="ECO:0000256" key="4">
    <source>
        <dbReference type="ARBA" id="ARBA00022759"/>
    </source>
</evidence>
<dbReference type="HAMAP" id="MF_01491">
    <property type="entry name" value="RNase_J_bact"/>
    <property type="match status" value="1"/>
</dbReference>
<evidence type="ECO:0000256" key="6">
    <source>
        <dbReference type="ARBA" id="ARBA00022833"/>
    </source>
</evidence>
<keyword evidence="2" id="KW-0540">Nuclease</keyword>
<dbReference type="GO" id="GO:0003723">
    <property type="term" value="F:RNA binding"/>
    <property type="evidence" value="ECO:0007669"/>
    <property type="project" value="UniProtKB-KW"/>
</dbReference>
<dbReference type="EC" id="3.1.-.-" evidence="10"/>
<keyword evidence="7" id="KW-0269">Exonuclease</keyword>
<dbReference type="InterPro" id="IPR036866">
    <property type="entry name" value="RibonucZ/Hydroxyglut_hydro"/>
</dbReference>
<sequence>MPPLGKPFVRKGVPEGVFYCMKLSIIPLGGTGEIGKNLLVFEYGDSIIVIDGGVKFPDDELLGIDLVIPDITYLEKRKHKIQGIFITHGHEDHIGGLPFILPKLEAPVYGTKLTMGLVRAKLRERGGYPEDLLRVIDPGEPVKAKDFQVEAFRVTHSIPDAVGYGILTPLGRVIYTGDFKVDYTPIDGQEMDLGRLAAWGQEGVLALLCDSTNAERSGSTISEKVVGKTLMDAFSRAEGKIIMATFASNVHRIQQALEAAALLKRKVCVVGRSMEAVVATARELGYLHLPDPDMLIETSSVNDISPSRLLILTTGSQGEPLAALTRMATGSHRQVNVSAGDTVVISATPVPGNEKLIGRTINHLFQIGADVITKDMGLVHVSGHANQEEIKLIIRLTRPKFLIPHHGEVRHQMAFRKIGNLMGYDDKKIAITQIGTRVLLDTDKMECAERVESGSVFVDGLGIGDVGQIVLRDRQQLSQDGVVVVVAALSKGSPTTLVSGPDIISRGFTFMKEAEELVEGAKKVVAASIETQINKERWEWGVLRGSIHESLSQYLWDKTRRRPMILPVLLQF</sequence>
<protein>
    <submittedName>
        <fullName evidence="10">Ribonuclease J1</fullName>
        <ecNumber evidence="10">3.1.-.-</ecNumber>
    </submittedName>
</protein>
<evidence type="ECO:0000256" key="3">
    <source>
        <dbReference type="ARBA" id="ARBA00022723"/>
    </source>
</evidence>
<evidence type="ECO:0000256" key="2">
    <source>
        <dbReference type="ARBA" id="ARBA00022722"/>
    </source>
</evidence>
<dbReference type="PIRSF" id="PIRSF004803">
    <property type="entry name" value="RnjA"/>
    <property type="match status" value="1"/>
</dbReference>
<keyword evidence="6" id="KW-0862">Zinc</keyword>
<dbReference type="Pfam" id="PF17770">
    <property type="entry name" value="RNase_J_C"/>
    <property type="match status" value="1"/>
</dbReference>
<keyword evidence="5 10" id="KW-0378">Hydrolase</keyword>
<dbReference type="SUPFAM" id="SSF56281">
    <property type="entry name" value="Metallo-hydrolase/oxidoreductase"/>
    <property type="match status" value="1"/>
</dbReference>
<dbReference type="Pfam" id="PF12706">
    <property type="entry name" value="Lactamase_B_2"/>
    <property type="match status" value="1"/>
</dbReference>
<dbReference type="Gene3D" id="3.40.50.10710">
    <property type="entry name" value="Metallo-hydrolase/oxidoreductase"/>
    <property type="match status" value="1"/>
</dbReference>
<dbReference type="PANTHER" id="PTHR43694">
    <property type="entry name" value="RIBONUCLEASE J"/>
    <property type="match status" value="1"/>
</dbReference>
<name>A0A644TFF4_9ZZZZ</name>
<keyword evidence="8" id="KW-0694">RNA-binding</keyword>
<dbReference type="GO" id="GO:0008270">
    <property type="term" value="F:zinc ion binding"/>
    <property type="evidence" value="ECO:0007669"/>
    <property type="project" value="InterPro"/>
</dbReference>
<dbReference type="InterPro" id="IPR055132">
    <property type="entry name" value="RNase_J_b_CASP"/>
</dbReference>
<dbReference type="PANTHER" id="PTHR43694:SF1">
    <property type="entry name" value="RIBONUCLEASE J"/>
    <property type="match status" value="1"/>
</dbReference>
<evidence type="ECO:0000256" key="7">
    <source>
        <dbReference type="ARBA" id="ARBA00022839"/>
    </source>
</evidence>
<proteinExistence type="inferred from homology"/>
<comment type="caution">
    <text evidence="10">The sequence shown here is derived from an EMBL/GenBank/DDBJ whole genome shotgun (WGS) entry which is preliminary data.</text>
</comment>
<feature type="domain" description="Metallo-beta-lactamase" evidence="9">
    <location>
        <begin position="35"/>
        <end position="230"/>
    </location>
</feature>
<keyword evidence="1" id="KW-0963">Cytoplasm</keyword>
<dbReference type="Gene3D" id="3.10.20.580">
    <property type="match status" value="1"/>
</dbReference>
<dbReference type="InterPro" id="IPR001279">
    <property type="entry name" value="Metallo-B-lactamas"/>
</dbReference>
<dbReference type="InterPro" id="IPR042173">
    <property type="entry name" value="RNase_J_2"/>
</dbReference>
<dbReference type="NCBIfam" id="TIGR00649">
    <property type="entry name" value="MG423"/>
    <property type="match status" value="1"/>
</dbReference>
<dbReference type="InterPro" id="IPR041636">
    <property type="entry name" value="RNase_J_C"/>
</dbReference>
<reference evidence="10" key="1">
    <citation type="submission" date="2019-08" db="EMBL/GenBank/DDBJ databases">
        <authorList>
            <person name="Kucharzyk K."/>
            <person name="Murdoch R.W."/>
            <person name="Higgins S."/>
            <person name="Loffler F."/>
        </authorList>
    </citation>
    <scope>NUCLEOTIDE SEQUENCE</scope>
</reference>
<dbReference type="SMART" id="SM00849">
    <property type="entry name" value="Lactamase_B"/>
    <property type="match status" value="1"/>
</dbReference>